<dbReference type="EMBL" id="JAAAPO010000001">
    <property type="protein sequence ID" value="NBC35291.1"/>
    <property type="molecule type" value="Genomic_DNA"/>
</dbReference>
<sequence length="200" mass="21139">MPLISLVAAAAAATAPLPSTQDRALFAAFRQVCGQVRDYAHMAATARGAGWSAVPEDAHPRLATLIARGRDAAMKDAPEATFASAQYTRTVAGRVLWLVQSRYVDQGRTAAPGLWANGCRVYDFDAAAPIASRQLARLIGKRHTGTLPLPDGGTQYLWEPGFHSGHSVEVSFLRGDDAVSASFALRGLVLTTQAIGGHVS</sequence>
<proteinExistence type="predicted"/>
<protein>
    <submittedName>
        <fullName evidence="1">Uncharacterized protein</fullName>
    </submittedName>
</protein>
<gene>
    <name evidence="1" type="ORF">GTZ99_01815</name>
</gene>
<evidence type="ECO:0000313" key="1">
    <source>
        <dbReference type="EMBL" id="NBC35291.1"/>
    </source>
</evidence>
<organism evidence="1 2">
    <name type="scientific">Novosphingobium ovatum</name>
    <dbReference type="NCBI Taxonomy" id="1908523"/>
    <lineage>
        <taxon>Bacteria</taxon>
        <taxon>Pseudomonadati</taxon>
        <taxon>Pseudomonadota</taxon>
        <taxon>Alphaproteobacteria</taxon>
        <taxon>Sphingomonadales</taxon>
        <taxon>Sphingomonadaceae</taxon>
        <taxon>Novosphingobium</taxon>
    </lineage>
</organism>
<evidence type="ECO:0000313" key="2">
    <source>
        <dbReference type="Proteomes" id="UP000753724"/>
    </source>
</evidence>
<dbReference type="Proteomes" id="UP000753724">
    <property type="component" value="Unassembled WGS sequence"/>
</dbReference>
<name>A0ABW9X9T1_9SPHN</name>
<dbReference type="RefSeq" id="WP_161716568.1">
    <property type="nucleotide sequence ID" value="NZ_JAAAPO010000001.1"/>
</dbReference>
<comment type="caution">
    <text evidence="1">The sequence shown here is derived from an EMBL/GenBank/DDBJ whole genome shotgun (WGS) entry which is preliminary data.</text>
</comment>
<accession>A0ABW9X9T1</accession>
<reference evidence="2" key="1">
    <citation type="submission" date="2020-01" db="EMBL/GenBank/DDBJ databases">
        <title>Sphingomonas sp. strain CSW-10.</title>
        <authorList>
            <person name="Chen W.-M."/>
        </authorList>
    </citation>
    <scope>NUCLEOTIDE SEQUENCE [LARGE SCALE GENOMIC DNA]</scope>
    <source>
        <strain evidence="2">FSY-8</strain>
    </source>
</reference>
<keyword evidence="2" id="KW-1185">Reference proteome</keyword>